<dbReference type="InterPro" id="IPR002645">
    <property type="entry name" value="STAS_dom"/>
</dbReference>
<evidence type="ECO:0000259" key="1">
    <source>
        <dbReference type="PROSITE" id="PS50801"/>
    </source>
</evidence>
<dbReference type="EMBL" id="JAUHJQ010000198">
    <property type="protein sequence ID" value="MDN4175991.1"/>
    <property type="molecule type" value="Genomic_DNA"/>
</dbReference>
<dbReference type="SUPFAM" id="SSF52091">
    <property type="entry name" value="SpoIIaa-like"/>
    <property type="match status" value="1"/>
</dbReference>
<dbReference type="InterPro" id="IPR036513">
    <property type="entry name" value="STAS_dom_sf"/>
</dbReference>
<dbReference type="Proteomes" id="UP001168620">
    <property type="component" value="Unassembled WGS sequence"/>
</dbReference>
<organism evidence="2 3">
    <name type="scientific">Nocardioides oceani</name>
    <dbReference type="NCBI Taxonomy" id="3058369"/>
    <lineage>
        <taxon>Bacteria</taxon>
        <taxon>Bacillati</taxon>
        <taxon>Actinomycetota</taxon>
        <taxon>Actinomycetes</taxon>
        <taxon>Propionibacteriales</taxon>
        <taxon>Nocardioidaceae</taxon>
        <taxon>Nocardioides</taxon>
    </lineage>
</organism>
<proteinExistence type="predicted"/>
<dbReference type="Gene3D" id="3.30.750.24">
    <property type="entry name" value="STAS domain"/>
    <property type="match status" value="1"/>
</dbReference>
<keyword evidence="3" id="KW-1185">Reference proteome</keyword>
<comment type="caution">
    <text evidence="2">The sequence shown here is derived from an EMBL/GenBank/DDBJ whole genome shotgun (WGS) entry which is preliminary data.</text>
</comment>
<dbReference type="RefSeq" id="WP_300955375.1">
    <property type="nucleotide sequence ID" value="NZ_JAUHJQ010000198.1"/>
</dbReference>
<reference evidence="2" key="1">
    <citation type="submission" date="2023-06" db="EMBL/GenBank/DDBJ databases">
        <title>Draft genome sequence of Nocardioides sp. SOB77.</title>
        <authorList>
            <person name="Zhang G."/>
        </authorList>
    </citation>
    <scope>NUCLEOTIDE SEQUENCE</scope>
    <source>
        <strain evidence="2">SOB77</strain>
    </source>
</reference>
<sequence>LIDLSGVPYMDSAALGCLLGLQVSCAREGRSYGLIGTPERLRSLFKVAGVDGILKTYGSVEAASTAVA</sequence>
<evidence type="ECO:0000313" key="2">
    <source>
        <dbReference type="EMBL" id="MDN4175991.1"/>
    </source>
</evidence>
<protein>
    <submittedName>
        <fullName evidence="2">STAS domain-containing protein</fullName>
    </submittedName>
</protein>
<feature type="non-terminal residue" evidence="2">
    <location>
        <position position="1"/>
    </location>
</feature>
<name>A0ABT8FN84_9ACTN</name>
<dbReference type="PROSITE" id="PS50801">
    <property type="entry name" value="STAS"/>
    <property type="match status" value="1"/>
</dbReference>
<feature type="domain" description="STAS" evidence="1">
    <location>
        <begin position="1"/>
        <end position="68"/>
    </location>
</feature>
<dbReference type="CDD" id="cd07043">
    <property type="entry name" value="STAS_anti-anti-sigma_factors"/>
    <property type="match status" value="1"/>
</dbReference>
<dbReference type="Pfam" id="PF01740">
    <property type="entry name" value="STAS"/>
    <property type="match status" value="1"/>
</dbReference>
<accession>A0ABT8FN84</accession>
<evidence type="ECO:0000313" key="3">
    <source>
        <dbReference type="Proteomes" id="UP001168620"/>
    </source>
</evidence>
<gene>
    <name evidence="2" type="ORF">QWY28_23805</name>
</gene>